<dbReference type="EMBL" id="CAJOBF010013883">
    <property type="protein sequence ID" value="CAF4334201.1"/>
    <property type="molecule type" value="Genomic_DNA"/>
</dbReference>
<evidence type="ECO:0000313" key="2">
    <source>
        <dbReference type="EMBL" id="CAF4334201.1"/>
    </source>
</evidence>
<organism evidence="2 3">
    <name type="scientific">Rotaria magnacalcarata</name>
    <dbReference type="NCBI Taxonomy" id="392030"/>
    <lineage>
        <taxon>Eukaryota</taxon>
        <taxon>Metazoa</taxon>
        <taxon>Spiralia</taxon>
        <taxon>Gnathifera</taxon>
        <taxon>Rotifera</taxon>
        <taxon>Eurotatoria</taxon>
        <taxon>Bdelloidea</taxon>
        <taxon>Philodinida</taxon>
        <taxon>Philodinidae</taxon>
        <taxon>Rotaria</taxon>
    </lineage>
</organism>
<feature type="non-terminal residue" evidence="2">
    <location>
        <position position="1"/>
    </location>
</feature>
<proteinExistence type="predicted"/>
<dbReference type="AlphaFoldDB" id="A0A820K1K6"/>
<accession>A0A820K1K6</accession>
<dbReference type="Proteomes" id="UP000663842">
    <property type="component" value="Unassembled WGS sequence"/>
</dbReference>
<feature type="region of interest" description="Disordered" evidence="1">
    <location>
        <begin position="29"/>
        <end position="51"/>
    </location>
</feature>
<evidence type="ECO:0000313" key="3">
    <source>
        <dbReference type="Proteomes" id="UP000663842"/>
    </source>
</evidence>
<protein>
    <submittedName>
        <fullName evidence="2">Uncharacterized protein</fullName>
    </submittedName>
</protein>
<reference evidence="2" key="1">
    <citation type="submission" date="2021-02" db="EMBL/GenBank/DDBJ databases">
        <authorList>
            <person name="Nowell W R."/>
        </authorList>
    </citation>
    <scope>NUCLEOTIDE SEQUENCE</scope>
</reference>
<sequence>KSPIGEIKGAINIKIANRYQALQDTMPQIWQPRGGRNGGGAWIPKSRGNAGQNIVSGVNKIGKNEISGQKFINGRSANNQYKNKHVSGIPPKNANNVEVNVSPKNGNSVKQTTGARKRQAARTKIGEGNNKIIVLRNTERKAKYYERDETGEIFREVIKVPQVNDDGSRTTPRNRRKTTINKRNGLEKMLPATGLRIF</sequence>
<name>A0A820K1K6_9BILA</name>
<gene>
    <name evidence="2" type="ORF">UXM345_LOCUS35165</name>
</gene>
<evidence type="ECO:0000256" key="1">
    <source>
        <dbReference type="SAM" id="MobiDB-lite"/>
    </source>
</evidence>
<comment type="caution">
    <text evidence="2">The sequence shown here is derived from an EMBL/GenBank/DDBJ whole genome shotgun (WGS) entry which is preliminary data.</text>
</comment>